<evidence type="ECO:0000313" key="1">
    <source>
        <dbReference type="EMBL" id="PRQ51032.1"/>
    </source>
</evidence>
<dbReference type="EMBL" id="PDCK01000040">
    <property type="protein sequence ID" value="PRQ51032.1"/>
    <property type="molecule type" value="Genomic_DNA"/>
</dbReference>
<keyword evidence="2" id="KW-1185">Reference proteome</keyword>
<accession>A0A2P6RX86</accession>
<proteinExistence type="predicted"/>
<dbReference type="Proteomes" id="UP000238479">
    <property type="component" value="Chromosome 2"/>
</dbReference>
<gene>
    <name evidence="1" type="ORF">RchiOBHm_Chr2g0139821</name>
</gene>
<dbReference type="Gramene" id="PRQ51032">
    <property type="protein sequence ID" value="PRQ51032"/>
    <property type="gene ID" value="RchiOBHm_Chr2g0139821"/>
</dbReference>
<reference evidence="1 2" key="1">
    <citation type="journal article" date="2018" name="Nat. Genet.">
        <title>The Rosa genome provides new insights in the design of modern roses.</title>
        <authorList>
            <person name="Bendahmane M."/>
        </authorList>
    </citation>
    <scope>NUCLEOTIDE SEQUENCE [LARGE SCALE GENOMIC DNA]</scope>
    <source>
        <strain evidence="2">cv. Old Blush</strain>
    </source>
</reference>
<name>A0A2P6RX86_ROSCH</name>
<organism evidence="1 2">
    <name type="scientific">Rosa chinensis</name>
    <name type="common">China rose</name>
    <dbReference type="NCBI Taxonomy" id="74649"/>
    <lineage>
        <taxon>Eukaryota</taxon>
        <taxon>Viridiplantae</taxon>
        <taxon>Streptophyta</taxon>
        <taxon>Embryophyta</taxon>
        <taxon>Tracheophyta</taxon>
        <taxon>Spermatophyta</taxon>
        <taxon>Magnoliopsida</taxon>
        <taxon>eudicotyledons</taxon>
        <taxon>Gunneridae</taxon>
        <taxon>Pentapetalae</taxon>
        <taxon>rosids</taxon>
        <taxon>fabids</taxon>
        <taxon>Rosales</taxon>
        <taxon>Rosaceae</taxon>
        <taxon>Rosoideae</taxon>
        <taxon>Rosoideae incertae sedis</taxon>
        <taxon>Rosa</taxon>
    </lineage>
</organism>
<comment type="caution">
    <text evidence="1">The sequence shown here is derived from an EMBL/GenBank/DDBJ whole genome shotgun (WGS) entry which is preliminary data.</text>
</comment>
<evidence type="ECO:0000313" key="2">
    <source>
        <dbReference type="Proteomes" id="UP000238479"/>
    </source>
</evidence>
<dbReference type="AlphaFoldDB" id="A0A2P6RX86"/>
<sequence length="70" mass="8111">MFDQTLLSPNLASQALSVRASPMTIATCQRQCTDLFFTVNVIPRKFKLSSEEILVMISWLWEKLRSFEEL</sequence>
<protein>
    <submittedName>
        <fullName evidence="1">Uncharacterized protein</fullName>
    </submittedName>
</protein>